<dbReference type="InterPro" id="IPR036390">
    <property type="entry name" value="WH_DNA-bd_sf"/>
</dbReference>
<feature type="domain" description="HTH arsR-type" evidence="1">
    <location>
        <begin position="10"/>
        <end position="82"/>
    </location>
</feature>
<gene>
    <name evidence="2" type="ORF">HNR67_005455</name>
</gene>
<dbReference type="InterPro" id="IPR036388">
    <property type="entry name" value="WH-like_DNA-bd_sf"/>
</dbReference>
<dbReference type="InterPro" id="IPR001845">
    <property type="entry name" value="HTH_ArsR_DNA-bd_dom"/>
</dbReference>
<sequence length="192" mass="21944">MGNRRITDPEVLKGLAQPLRQQLYQLLTQSGPATVSTLAKRVDTDPGLVSYHLRELAKAGYIVAAPELARDRRERWYRATGENQSWAWTDFTTPEARTVATAALAQMVTNQFERSRAFQQTRDGWEGQWNSSAFIANHYLRLTDTELRELEDELHAVIDKWSQPRKDLPAGPAAEDGREHVFLFLHAFPERP</sequence>
<proteinExistence type="predicted"/>
<dbReference type="Proteomes" id="UP000533598">
    <property type="component" value="Unassembled WGS sequence"/>
</dbReference>
<dbReference type="Pfam" id="PF12840">
    <property type="entry name" value="HTH_20"/>
    <property type="match status" value="1"/>
</dbReference>
<protein>
    <submittedName>
        <fullName evidence="2">DNA-binding transcriptional ArsR family regulator</fullName>
    </submittedName>
</protein>
<evidence type="ECO:0000259" key="1">
    <source>
        <dbReference type="SMART" id="SM00418"/>
    </source>
</evidence>
<organism evidence="2 3">
    <name type="scientific">Crossiella cryophila</name>
    <dbReference type="NCBI Taxonomy" id="43355"/>
    <lineage>
        <taxon>Bacteria</taxon>
        <taxon>Bacillati</taxon>
        <taxon>Actinomycetota</taxon>
        <taxon>Actinomycetes</taxon>
        <taxon>Pseudonocardiales</taxon>
        <taxon>Pseudonocardiaceae</taxon>
        <taxon>Crossiella</taxon>
    </lineage>
</organism>
<keyword evidence="2" id="KW-0238">DNA-binding</keyword>
<dbReference type="InterPro" id="IPR011991">
    <property type="entry name" value="ArsR-like_HTH"/>
</dbReference>
<evidence type="ECO:0000313" key="2">
    <source>
        <dbReference type="EMBL" id="MBB4679337.1"/>
    </source>
</evidence>
<dbReference type="GO" id="GO:0003700">
    <property type="term" value="F:DNA-binding transcription factor activity"/>
    <property type="evidence" value="ECO:0007669"/>
    <property type="project" value="InterPro"/>
</dbReference>
<dbReference type="CDD" id="cd00090">
    <property type="entry name" value="HTH_ARSR"/>
    <property type="match status" value="1"/>
</dbReference>
<dbReference type="SUPFAM" id="SSF46785">
    <property type="entry name" value="Winged helix' DNA-binding domain"/>
    <property type="match status" value="1"/>
</dbReference>
<dbReference type="RefSeq" id="WP_185005098.1">
    <property type="nucleotide sequence ID" value="NZ_BAAAUI010000001.1"/>
</dbReference>
<dbReference type="AlphaFoldDB" id="A0A7W7CE45"/>
<name>A0A7W7CE45_9PSEU</name>
<evidence type="ECO:0000313" key="3">
    <source>
        <dbReference type="Proteomes" id="UP000533598"/>
    </source>
</evidence>
<reference evidence="2 3" key="1">
    <citation type="submission" date="2020-08" db="EMBL/GenBank/DDBJ databases">
        <title>Sequencing the genomes of 1000 actinobacteria strains.</title>
        <authorList>
            <person name="Klenk H.-P."/>
        </authorList>
    </citation>
    <scope>NUCLEOTIDE SEQUENCE [LARGE SCALE GENOMIC DNA]</scope>
    <source>
        <strain evidence="2 3">DSM 44230</strain>
    </source>
</reference>
<dbReference type="Gene3D" id="1.10.10.10">
    <property type="entry name" value="Winged helix-like DNA-binding domain superfamily/Winged helix DNA-binding domain"/>
    <property type="match status" value="1"/>
</dbReference>
<comment type="caution">
    <text evidence="2">The sequence shown here is derived from an EMBL/GenBank/DDBJ whole genome shotgun (WGS) entry which is preliminary data.</text>
</comment>
<keyword evidence="3" id="KW-1185">Reference proteome</keyword>
<accession>A0A7W7CE45</accession>
<dbReference type="GO" id="GO:0003677">
    <property type="term" value="F:DNA binding"/>
    <property type="evidence" value="ECO:0007669"/>
    <property type="project" value="UniProtKB-KW"/>
</dbReference>
<dbReference type="SMART" id="SM00418">
    <property type="entry name" value="HTH_ARSR"/>
    <property type="match status" value="1"/>
</dbReference>
<dbReference type="EMBL" id="JACHMH010000001">
    <property type="protein sequence ID" value="MBB4679337.1"/>
    <property type="molecule type" value="Genomic_DNA"/>
</dbReference>